<dbReference type="Pfam" id="PF00753">
    <property type="entry name" value="Lactamase_B"/>
    <property type="match status" value="1"/>
</dbReference>
<dbReference type="AlphaFoldDB" id="A0A850H3Y0"/>
<keyword evidence="3" id="KW-0378">Hydrolase</keyword>
<dbReference type="InterPro" id="IPR036866">
    <property type="entry name" value="RibonucZ/Hydroxyglut_hydro"/>
</dbReference>
<comment type="caution">
    <text evidence="3">The sequence shown here is derived from an EMBL/GenBank/DDBJ whole genome shotgun (WGS) entry which is preliminary data.</text>
</comment>
<proteinExistence type="predicted"/>
<dbReference type="InterPro" id="IPR050855">
    <property type="entry name" value="NDM-1-like"/>
</dbReference>
<dbReference type="Gene3D" id="3.60.15.10">
    <property type="entry name" value="Ribonuclease Z/Hydroxyacylglutathione hydrolase-like"/>
    <property type="match status" value="1"/>
</dbReference>
<protein>
    <submittedName>
        <fullName evidence="3">MBL fold metallo-hydrolase</fullName>
    </submittedName>
</protein>
<dbReference type="Proteomes" id="UP000546031">
    <property type="component" value="Unassembled WGS sequence"/>
</dbReference>
<dbReference type="InterPro" id="IPR001279">
    <property type="entry name" value="Metallo-B-lactamas"/>
</dbReference>
<feature type="domain" description="Metallo-beta-lactamase" evidence="2">
    <location>
        <begin position="70"/>
        <end position="262"/>
    </location>
</feature>
<evidence type="ECO:0000313" key="3">
    <source>
        <dbReference type="EMBL" id="NVE93867.1"/>
    </source>
</evidence>
<keyword evidence="4" id="KW-1185">Reference proteome</keyword>
<evidence type="ECO:0000313" key="4">
    <source>
        <dbReference type="Proteomes" id="UP000546031"/>
    </source>
</evidence>
<evidence type="ECO:0000259" key="2">
    <source>
        <dbReference type="SMART" id="SM00849"/>
    </source>
</evidence>
<sequence length="307" mass="33347">MFAKTLIVAASSVMLTGCVAVAAEDGEPGKPGLPADQQAFLDACEPWDDWDKPAPPFKVYGNTYYVGTCGIASILIKGKYYDTLIDSGTDEGAKVVLDNIRKLGFDPKDISYIYISHEHYDHVGGIARIEEATGATIEASEAASEVLMSGVTAANDPQAGSDHPAFTPVKSVVLIFKDTTFRFKGYDGITPIHTPGHSPGATSWTWPSCEGDVCKTFVYADSLSPVSADDYRFSDHPEYLAEYRAGLDRLAGLDCDILLAPHPSHARLLRHLEERTLLTMEAPCAQYAEGKRQDIARRLEREAGANQ</sequence>
<dbReference type="RefSeq" id="WP_176272203.1">
    <property type="nucleotide sequence ID" value="NZ_JABWTA010000001.1"/>
</dbReference>
<organism evidence="3 4">
    <name type="scientific">Altererythrobacter lutimaris</name>
    <dbReference type="NCBI Taxonomy" id="2743979"/>
    <lineage>
        <taxon>Bacteria</taxon>
        <taxon>Pseudomonadati</taxon>
        <taxon>Pseudomonadota</taxon>
        <taxon>Alphaproteobacteria</taxon>
        <taxon>Sphingomonadales</taxon>
        <taxon>Erythrobacteraceae</taxon>
        <taxon>Altererythrobacter</taxon>
    </lineage>
</organism>
<dbReference type="GO" id="GO:0016787">
    <property type="term" value="F:hydrolase activity"/>
    <property type="evidence" value="ECO:0007669"/>
    <property type="project" value="UniProtKB-KW"/>
</dbReference>
<dbReference type="PANTHER" id="PTHR42951">
    <property type="entry name" value="METALLO-BETA-LACTAMASE DOMAIN-CONTAINING"/>
    <property type="match status" value="1"/>
</dbReference>
<dbReference type="SUPFAM" id="SSF56281">
    <property type="entry name" value="Metallo-hydrolase/oxidoreductase"/>
    <property type="match status" value="1"/>
</dbReference>
<name>A0A850H3Y0_9SPHN</name>
<feature type="chain" id="PRO_5032713661" evidence="1">
    <location>
        <begin position="23"/>
        <end position="307"/>
    </location>
</feature>
<dbReference type="EMBL" id="JABWTA010000001">
    <property type="protein sequence ID" value="NVE93867.1"/>
    <property type="molecule type" value="Genomic_DNA"/>
</dbReference>
<dbReference type="SMART" id="SM00849">
    <property type="entry name" value="Lactamase_B"/>
    <property type="match status" value="1"/>
</dbReference>
<keyword evidence="1" id="KW-0732">Signal</keyword>
<dbReference type="PROSITE" id="PS51257">
    <property type="entry name" value="PROKAR_LIPOPROTEIN"/>
    <property type="match status" value="1"/>
</dbReference>
<evidence type="ECO:0000256" key="1">
    <source>
        <dbReference type="SAM" id="SignalP"/>
    </source>
</evidence>
<feature type="signal peptide" evidence="1">
    <location>
        <begin position="1"/>
        <end position="22"/>
    </location>
</feature>
<accession>A0A850H3Y0</accession>
<reference evidence="3 4" key="1">
    <citation type="submission" date="2020-06" db="EMBL/GenBank/DDBJ databases">
        <title>Altererythrobacter lutimaris sp. nov., a marine bacterium isolated from a tidal flat.</title>
        <authorList>
            <person name="Kim D."/>
            <person name="Yoo Y."/>
            <person name="Kim J.-J."/>
        </authorList>
    </citation>
    <scope>NUCLEOTIDE SEQUENCE [LARGE SCALE GENOMIC DNA]</scope>
    <source>
        <strain evidence="3 4">JGD-16</strain>
    </source>
</reference>
<dbReference type="PANTHER" id="PTHR42951:SF17">
    <property type="entry name" value="METALLO-BETA-LACTAMASE DOMAIN-CONTAINING PROTEIN"/>
    <property type="match status" value="1"/>
</dbReference>
<gene>
    <name evidence="3" type="ORF">HUO12_03040</name>
</gene>